<feature type="domain" description="HTH cro/C1-type" evidence="1">
    <location>
        <begin position="27"/>
        <end position="75"/>
    </location>
</feature>
<dbReference type="AlphaFoldDB" id="D6ZDY8"/>
<dbReference type="InterPro" id="IPR001387">
    <property type="entry name" value="Cro/C1-type_HTH"/>
</dbReference>
<dbReference type="InterPro" id="IPR010982">
    <property type="entry name" value="Lambda_DNA-bd_dom_sf"/>
</dbReference>
<dbReference type="KEGG" id="srt:Srot_0789"/>
<dbReference type="CDD" id="cd00093">
    <property type="entry name" value="HTH_XRE"/>
    <property type="match status" value="1"/>
</dbReference>
<dbReference type="GO" id="GO:0003677">
    <property type="term" value="F:DNA binding"/>
    <property type="evidence" value="ECO:0007669"/>
    <property type="project" value="InterPro"/>
</dbReference>
<name>D6ZDY8_SEGRD</name>
<dbReference type="RefSeq" id="WP_013137724.1">
    <property type="nucleotide sequence ID" value="NC_014168.1"/>
</dbReference>
<organism evidence="2 3">
    <name type="scientific">Segniliparus rotundus (strain ATCC BAA-972 / CDC 1076 / CIP 108378 / DSM 44985 / JCM 13578)</name>
    <dbReference type="NCBI Taxonomy" id="640132"/>
    <lineage>
        <taxon>Bacteria</taxon>
        <taxon>Bacillati</taxon>
        <taxon>Actinomycetota</taxon>
        <taxon>Actinomycetes</taxon>
        <taxon>Mycobacteriales</taxon>
        <taxon>Segniliparaceae</taxon>
        <taxon>Segniliparus</taxon>
    </lineage>
</organism>
<dbReference type="Pfam" id="PF13443">
    <property type="entry name" value="HTH_26"/>
    <property type="match status" value="1"/>
</dbReference>
<reference evidence="2 3" key="1">
    <citation type="journal article" date="2010" name="Stand. Genomic Sci.">
        <title>Complete genome sequence of Segniliparus rotundus type strain (CDC 1076).</title>
        <authorList>
            <person name="Sikorski J."/>
            <person name="Lapidus A."/>
            <person name="Copeland A."/>
            <person name="Misra M."/>
            <person name="Glavina Del Rio T."/>
            <person name="Nolan M."/>
            <person name="Lucas S."/>
            <person name="Chen F."/>
            <person name="Tice H."/>
            <person name="Cheng J.F."/>
            <person name="Jando M."/>
            <person name="Schneider S."/>
            <person name="Bruce D."/>
            <person name="Goodwin L."/>
            <person name="Pitluck S."/>
            <person name="Liolios K."/>
            <person name="Mikhailova N."/>
            <person name="Pati A."/>
            <person name="Ivanova N."/>
            <person name="Mavromatis K."/>
            <person name="Chen A."/>
            <person name="Palaniappan K."/>
            <person name="Chertkov O."/>
            <person name="Land M."/>
            <person name="Hauser L."/>
            <person name="Chang Y.J."/>
            <person name="Jeffries C.D."/>
            <person name="Brettin T."/>
            <person name="Detter J.C."/>
            <person name="Han C."/>
            <person name="Rohde M."/>
            <person name="Goker M."/>
            <person name="Bristow J."/>
            <person name="Eisen J.A."/>
            <person name="Markowitz V."/>
            <person name="Hugenholtz P."/>
            <person name="Kyrpides N.C."/>
            <person name="Klenk H.P."/>
        </authorList>
    </citation>
    <scope>NUCLEOTIDE SEQUENCE [LARGE SCALE GENOMIC DNA]</scope>
    <source>
        <strain evidence="3">ATCC BAA-972 / CDC 1076 / CIP 108378 / DSM 44985 / JCM 13578</strain>
    </source>
</reference>
<dbReference type="eggNOG" id="COG3655">
    <property type="taxonomic scope" value="Bacteria"/>
</dbReference>
<dbReference type="EMBL" id="CP001958">
    <property type="protein sequence ID" value="ADG97268.1"/>
    <property type="molecule type" value="Genomic_DNA"/>
</dbReference>
<dbReference type="SUPFAM" id="SSF47413">
    <property type="entry name" value="lambda repressor-like DNA-binding domains"/>
    <property type="match status" value="1"/>
</dbReference>
<dbReference type="PROSITE" id="PS50943">
    <property type="entry name" value="HTH_CROC1"/>
    <property type="match status" value="1"/>
</dbReference>
<accession>D6ZDY8</accession>
<proteinExistence type="predicted"/>
<evidence type="ECO:0000313" key="3">
    <source>
        <dbReference type="Proteomes" id="UP000002247"/>
    </source>
</evidence>
<sequence>MGTSEPAKGSSGLNQTVALEVRGHLAKRRLKRRDLAHALNVSVRTVSDLLGERRPWRIDEVETVAAWLDISPAELMFPSNPRRRH</sequence>
<evidence type="ECO:0000313" key="2">
    <source>
        <dbReference type="EMBL" id="ADG97268.1"/>
    </source>
</evidence>
<gene>
    <name evidence="2" type="ordered locus">Srot_0789</name>
</gene>
<dbReference type="STRING" id="640132.Srot_0789"/>
<dbReference type="Proteomes" id="UP000002247">
    <property type="component" value="Chromosome"/>
</dbReference>
<dbReference type="Gene3D" id="1.10.260.40">
    <property type="entry name" value="lambda repressor-like DNA-binding domains"/>
    <property type="match status" value="1"/>
</dbReference>
<protein>
    <recommendedName>
        <fullName evidence="1">HTH cro/C1-type domain-containing protein</fullName>
    </recommendedName>
</protein>
<evidence type="ECO:0000259" key="1">
    <source>
        <dbReference type="PROSITE" id="PS50943"/>
    </source>
</evidence>
<dbReference type="HOGENOM" id="CLU_199101_0_0_11"/>
<keyword evidence="3" id="KW-1185">Reference proteome</keyword>